<organism evidence="5">
    <name type="scientific">marine metagenome</name>
    <dbReference type="NCBI Taxonomy" id="408172"/>
    <lineage>
        <taxon>unclassified sequences</taxon>
        <taxon>metagenomes</taxon>
        <taxon>ecological metagenomes</taxon>
    </lineage>
</organism>
<dbReference type="PANTHER" id="PTHR45833">
    <property type="entry name" value="METHIONINE SYNTHASE"/>
    <property type="match status" value="1"/>
</dbReference>
<dbReference type="GO" id="GO:0046872">
    <property type="term" value="F:metal ion binding"/>
    <property type="evidence" value="ECO:0007669"/>
    <property type="project" value="UniProtKB-KW"/>
</dbReference>
<sequence length="274" mass="30472">IGLSGLITPSLEEMRVVAKEITRAGIKVPLLIGGATTSRVHTAVRVATSYTGTTIHVSDASKAVGVVGSLLSTNKCEEFVAKVADEYEEIRERHAKGGRQSTKQTLAGARANKFKVNWLEYQPPQPVYEGVRVFDNYDLSLLERYIDWDPFFQAWELVGKFPAILEDDVVGPAARDLFRDAQAMLSRIVKERWFRARGVIGLWPANTVGEEDIVVFSDQTRKVELATLHTLRQQMTRDQRRANYALADFVAPRESGVADYIGAFVVTTGHGCEE</sequence>
<dbReference type="InterPro" id="IPR037010">
    <property type="entry name" value="VitB12-dep_Met_synth_activ_sf"/>
</dbReference>
<dbReference type="InterPro" id="IPR004223">
    <property type="entry name" value="VitB12-dep_Met_synth_activ_dom"/>
</dbReference>
<feature type="domain" description="B12-binding" evidence="4">
    <location>
        <begin position="1"/>
        <end position="81"/>
    </location>
</feature>
<dbReference type="SUPFAM" id="SSF56507">
    <property type="entry name" value="Methionine synthase activation domain-like"/>
    <property type="match status" value="1"/>
</dbReference>
<dbReference type="Pfam" id="PF02965">
    <property type="entry name" value="Met_synt_B12"/>
    <property type="match status" value="1"/>
</dbReference>
<dbReference type="GO" id="GO:0008705">
    <property type="term" value="F:methionine synthase activity"/>
    <property type="evidence" value="ECO:0007669"/>
    <property type="project" value="InterPro"/>
</dbReference>
<dbReference type="AlphaFoldDB" id="A0A382WYF6"/>
<dbReference type="GO" id="GO:0050667">
    <property type="term" value="P:homocysteine metabolic process"/>
    <property type="evidence" value="ECO:0007669"/>
    <property type="project" value="TreeGrafter"/>
</dbReference>
<reference evidence="5" key="1">
    <citation type="submission" date="2018-05" db="EMBL/GenBank/DDBJ databases">
        <authorList>
            <person name="Lanie J.A."/>
            <person name="Ng W.-L."/>
            <person name="Kazmierczak K.M."/>
            <person name="Andrzejewski T.M."/>
            <person name="Davidsen T.M."/>
            <person name="Wayne K.J."/>
            <person name="Tettelin H."/>
            <person name="Glass J.I."/>
            <person name="Rusch D."/>
            <person name="Podicherti R."/>
            <person name="Tsui H.-C.T."/>
            <person name="Winkler M.E."/>
        </authorList>
    </citation>
    <scope>NUCLEOTIDE SEQUENCE</scope>
</reference>
<evidence type="ECO:0000259" key="3">
    <source>
        <dbReference type="PROSITE" id="PS50974"/>
    </source>
</evidence>
<name>A0A382WYF6_9ZZZZ</name>
<dbReference type="Gene3D" id="3.10.196.10">
    <property type="entry name" value="Vitamin B12-dependent methionine synthase, activation domain"/>
    <property type="match status" value="1"/>
</dbReference>
<protein>
    <recommendedName>
        <fullName evidence="6">Methionine synthase</fullName>
    </recommendedName>
</protein>
<dbReference type="GO" id="GO:0046653">
    <property type="term" value="P:tetrahydrofolate metabolic process"/>
    <property type="evidence" value="ECO:0007669"/>
    <property type="project" value="TreeGrafter"/>
</dbReference>
<evidence type="ECO:0000256" key="2">
    <source>
        <dbReference type="ARBA" id="ARBA00023285"/>
    </source>
</evidence>
<evidence type="ECO:0008006" key="6">
    <source>
        <dbReference type="Google" id="ProtNLM"/>
    </source>
</evidence>
<evidence type="ECO:0000313" key="5">
    <source>
        <dbReference type="EMBL" id="SVD63947.1"/>
    </source>
</evidence>
<feature type="domain" description="AdoMet activation" evidence="3">
    <location>
        <begin position="97"/>
        <end position="274"/>
    </location>
</feature>
<dbReference type="InterPro" id="IPR006158">
    <property type="entry name" value="Cobalamin-bd"/>
</dbReference>
<dbReference type="PROSITE" id="PS51332">
    <property type="entry name" value="B12_BINDING"/>
    <property type="match status" value="1"/>
</dbReference>
<feature type="non-terminal residue" evidence="5">
    <location>
        <position position="1"/>
    </location>
</feature>
<dbReference type="InterPro" id="IPR050554">
    <property type="entry name" value="Met_Synthase/Corrinoid"/>
</dbReference>
<proteinExistence type="predicted"/>
<dbReference type="PANTHER" id="PTHR45833:SF1">
    <property type="entry name" value="METHIONINE SYNTHASE"/>
    <property type="match status" value="1"/>
</dbReference>
<feature type="non-terminal residue" evidence="5">
    <location>
        <position position="274"/>
    </location>
</feature>
<evidence type="ECO:0000259" key="4">
    <source>
        <dbReference type="PROSITE" id="PS51332"/>
    </source>
</evidence>
<evidence type="ECO:0000256" key="1">
    <source>
        <dbReference type="ARBA" id="ARBA00022723"/>
    </source>
</evidence>
<dbReference type="GO" id="GO:0031419">
    <property type="term" value="F:cobalamin binding"/>
    <property type="evidence" value="ECO:0007669"/>
    <property type="project" value="InterPro"/>
</dbReference>
<dbReference type="GO" id="GO:0005829">
    <property type="term" value="C:cytosol"/>
    <property type="evidence" value="ECO:0007669"/>
    <property type="project" value="TreeGrafter"/>
</dbReference>
<dbReference type="SUPFAM" id="SSF52242">
    <property type="entry name" value="Cobalamin (vitamin B12)-binding domain"/>
    <property type="match status" value="1"/>
</dbReference>
<dbReference type="InterPro" id="IPR036724">
    <property type="entry name" value="Cobalamin-bd_sf"/>
</dbReference>
<dbReference type="Gene3D" id="3.40.50.280">
    <property type="entry name" value="Cobalamin-binding domain"/>
    <property type="match status" value="1"/>
</dbReference>
<gene>
    <name evidence="5" type="ORF">METZ01_LOCUS416801</name>
</gene>
<accession>A0A382WYF6</accession>
<dbReference type="PROSITE" id="PS50974">
    <property type="entry name" value="ADOMET_ACTIVATION"/>
    <property type="match status" value="1"/>
</dbReference>
<dbReference type="EMBL" id="UINC01163566">
    <property type="protein sequence ID" value="SVD63947.1"/>
    <property type="molecule type" value="Genomic_DNA"/>
</dbReference>
<keyword evidence="2" id="KW-0170">Cobalt</keyword>
<keyword evidence="1" id="KW-0479">Metal-binding</keyword>